<evidence type="ECO:0000313" key="3">
    <source>
        <dbReference type="Proteomes" id="UP000573327"/>
    </source>
</evidence>
<dbReference type="EMBL" id="JACHJR010000001">
    <property type="protein sequence ID" value="MBB4944501.1"/>
    <property type="molecule type" value="Genomic_DNA"/>
</dbReference>
<feature type="signal peptide" evidence="1">
    <location>
        <begin position="1"/>
        <end position="21"/>
    </location>
</feature>
<dbReference type="AlphaFoldDB" id="A0A7W7S7V8"/>
<evidence type="ECO:0000313" key="2">
    <source>
        <dbReference type="EMBL" id="MBB4944501.1"/>
    </source>
</evidence>
<keyword evidence="3" id="KW-1185">Reference proteome</keyword>
<reference evidence="2 3" key="1">
    <citation type="submission" date="2020-08" db="EMBL/GenBank/DDBJ databases">
        <title>Sequencing the genomes of 1000 actinobacteria strains.</title>
        <authorList>
            <person name="Klenk H.-P."/>
        </authorList>
    </citation>
    <scope>NUCLEOTIDE SEQUENCE [LARGE SCALE GENOMIC DNA]</scope>
    <source>
        <strain evidence="2 3">DSM 44786</strain>
    </source>
</reference>
<feature type="chain" id="PRO_5039509977" evidence="1">
    <location>
        <begin position="22"/>
        <end position="217"/>
    </location>
</feature>
<sequence>MRVRTLITVAAVVVAVAGSTAGRSAVADANLYADTLIMQVNQQMAAPVGLREFSFVVKSDRITNRDFKGTLRCSARFDVQRVGDASQPGFVGGYLKVGFYVGFAGTRVSCDGEVAGDTIAGRTRKTSVICRPAREPATLVEATGTQTNAPGTAALRLSPLPLTCSASPAWKLSRTRADAAFQAVTKNIGGQMTNAINKSVAAAFDEAARRTNMPGPS</sequence>
<dbReference type="RefSeq" id="WP_184910498.1">
    <property type="nucleotide sequence ID" value="NZ_JACHJR010000001.1"/>
</dbReference>
<evidence type="ECO:0000256" key="1">
    <source>
        <dbReference type="SAM" id="SignalP"/>
    </source>
</evidence>
<proteinExistence type="predicted"/>
<comment type="caution">
    <text evidence="2">The sequence shown here is derived from an EMBL/GenBank/DDBJ whole genome shotgun (WGS) entry which is preliminary data.</text>
</comment>
<protein>
    <submittedName>
        <fullName evidence="2">Uncharacterized protein</fullName>
    </submittedName>
</protein>
<dbReference type="Proteomes" id="UP000573327">
    <property type="component" value="Unassembled WGS sequence"/>
</dbReference>
<keyword evidence="1" id="KW-0732">Signal</keyword>
<name>A0A7W7S7V8_9ACTN</name>
<gene>
    <name evidence="2" type="ORF">F4556_000036</name>
</gene>
<organism evidence="2 3">
    <name type="scientific">Kitasatospora gansuensis</name>
    <dbReference type="NCBI Taxonomy" id="258050"/>
    <lineage>
        <taxon>Bacteria</taxon>
        <taxon>Bacillati</taxon>
        <taxon>Actinomycetota</taxon>
        <taxon>Actinomycetes</taxon>
        <taxon>Kitasatosporales</taxon>
        <taxon>Streptomycetaceae</taxon>
        <taxon>Kitasatospora</taxon>
    </lineage>
</organism>
<accession>A0A7W7S7V8</accession>